<evidence type="ECO:0000259" key="4">
    <source>
        <dbReference type="SMART" id="SM00822"/>
    </source>
</evidence>
<dbReference type="PIRSF" id="PIRSF000126">
    <property type="entry name" value="11-beta-HSD1"/>
    <property type="match status" value="1"/>
</dbReference>
<dbReference type="Proteomes" id="UP000003558">
    <property type="component" value="Unassembled WGS sequence"/>
</dbReference>
<dbReference type="STRING" id="1027371.GOALK_100_00340"/>
<evidence type="ECO:0000313" key="5">
    <source>
        <dbReference type="EMBL" id="GAA14421.1"/>
    </source>
</evidence>
<dbReference type="GO" id="GO:0016491">
    <property type="term" value="F:oxidoreductase activity"/>
    <property type="evidence" value="ECO:0007669"/>
    <property type="project" value="UniProtKB-KW"/>
</dbReference>
<evidence type="ECO:0000256" key="3">
    <source>
        <dbReference type="RuleBase" id="RU000363"/>
    </source>
</evidence>
<keyword evidence="2" id="KW-0560">Oxidoreductase</keyword>
<name>F9W0N2_9ACTN</name>
<dbReference type="RefSeq" id="WP_006360487.1">
    <property type="nucleotide sequence ID" value="NZ_BACI01000100.1"/>
</dbReference>
<comment type="caution">
    <text evidence="5">The sequence shown here is derived from an EMBL/GenBank/DDBJ whole genome shotgun (WGS) entry which is preliminary data.</text>
</comment>
<evidence type="ECO:0000256" key="2">
    <source>
        <dbReference type="ARBA" id="ARBA00023002"/>
    </source>
</evidence>
<protein>
    <submittedName>
        <fullName evidence="5">Putative oxidoreductase</fullName>
    </submittedName>
</protein>
<dbReference type="CDD" id="cd05233">
    <property type="entry name" value="SDR_c"/>
    <property type="match status" value="1"/>
</dbReference>
<comment type="similarity">
    <text evidence="1 3">Belongs to the short-chain dehydrogenases/reductases (SDR) family.</text>
</comment>
<dbReference type="SUPFAM" id="SSF51735">
    <property type="entry name" value="NAD(P)-binding Rossmann-fold domains"/>
    <property type="match status" value="1"/>
</dbReference>
<organism evidence="5 6">
    <name type="scientific">Gordonia alkanivorans NBRC 16433</name>
    <dbReference type="NCBI Taxonomy" id="1027371"/>
    <lineage>
        <taxon>Bacteria</taxon>
        <taxon>Bacillati</taxon>
        <taxon>Actinomycetota</taxon>
        <taxon>Actinomycetes</taxon>
        <taxon>Mycobacteriales</taxon>
        <taxon>Gordoniaceae</taxon>
        <taxon>Gordonia</taxon>
    </lineage>
</organism>
<dbReference type="InterPro" id="IPR002347">
    <property type="entry name" value="SDR_fam"/>
</dbReference>
<gene>
    <name evidence="5" type="ORF">GOALK_100_00340</name>
</gene>
<dbReference type="PRINTS" id="PR00081">
    <property type="entry name" value="GDHRDH"/>
</dbReference>
<dbReference type="PANTHER" id="PTHR43086">
    <property type="entry name" value="VERY-LONG-CHAIN 3-OXOOACYL-COA REDUCTASE"/>
    <property type="match status" value="1"/>
</dbReference>
<dbReference type="Gene3D" id="3.40.50.720">
    <property type="entry name" value="NAD(P)-binding Rossmann-like Domain"/>
    <property type="match status" value="1"/>
</dbReference>
<evidence type="ECO:0000256" key="1">
    <source>
        <dbReference type="ARBA" id="ARBA00006484"/>
    </source>
</evidence>
<reference evidence="5 6" key="1">
    <citation type="submission" date="2011-05" db="EMBL/GenBank/DDBJ databases">
        <title>Whole genome shotgun sequence of Gordonia alkanivorans NBRC 16433.</title>
        <authorList>
            <person name="Hosoyama A."/>
            <person name="Nakamura S."/>
            <person name="Takarada H."/>
            <person name="Tsuchikane K."/>
            <person name="Yamazaki S."/>
            <person name="Fujita N."/>
        </authorList>
    </citation>
    <scope>NUCLEOTIDE SEQUENCE [LARGE SCALE GENOMIC DNA]</scope>
    <source>
        <strain evidence="5 6">NBRC 16433</strain>
    </source>
</reference>
<proteinExistence type="inferred from homology"/>
<feature type="domain" description="Ketoreductase" evidence="4">
    <location>
        <begin position="8"/>
        <end position="166"/>
    </location>
</feature>
<dbReference type="EMBL" id="BACI01000100">
    <property type="protein sequence ID" value="GAA14421.1"/>
    <property type="molecule type" value="Genomic_DNA"/>
</dbReference>
<dbReference type="PRINTS" id="PR00080">
    <property type="entry name" value="SDRFAMILY"/>
</dbReference>
<evidence type="ECO:0000313" key="6">
    <source>
        <dbReference type="Proteomes" id="UP000003558"/>
    </source>
</evidence>
<sequence length="265" mass="28437">MTVNDRRRTALVTGASAGIGTAFARHLAAEDHDLILVARRADRLAELASELHRQHGIRAEIITADLSDPAAPAAIVHRAAELGMPIDILVNNAGLSAGTKFSDTPWDSVAAELQLMVTAVTELIHRVVPAMKAQRWGRIVNLSSLAAVSPPGEGLLYTGIKSYVLNMSQSLDMELKPFGIHVTALCPGFTHSEFHDVMGTRDAADRLPGFLWQQPEDVVREGWAAVSAGKPVCIPGVVNKVSAAAMRPIPGRIGYFLGRTLNPFK</sequence>
<dbReference type="eggNOG" id="COG0300">
    <property type="taxonomic scope" value="Bacteria"/>
</dbReference>
<dbReference type="InterPro" id="IPR036291">
    <property type="entry name" value="NAD(P)-bd_dom_sf"/>
</dbReference>
<dbReference type="SMART" id="SM00822">
    <property type="entry name" value="PKS_KR"/>
    <property type="match status" value="1"/>
</dbReference>
<dbReference type="InterPro" id="IPR057326">
    <property type="entry name" value="KR_dom"/>
</dbReference>
<accession>F9W0N2</accession>
<dbReference type="AlphaFoldDB" id="F9W0N2"/>
<dbReference type="Pfam" id="PF00106">
    <property type="entry name" value="adh_short"/>
    <property type="match status" value="1"/>
</dbReference>
<dbReference type="PANTHER" id="PTHR43086:SF3">
    <property type="entry name" value="NADP-DEPENDENT 3-HYDROXY ACID DEHYDROGENASE YDFG"/>
    <property type="match status" value="1"/>
</dbReference>